<dbReference type="EMBL" id="JAUHHV010000008">
    <property type="protein sequence ID" value="KAK1414893.1"/>
    <property type="molecule type" value="Genomic_DNA"/>
</dbReference>
<gene>
    <name evidence="3" type="ORF">QVD17_30655</name>
</gene>
<evidence type="ECO:0000256" key="1">
    <source>
        <dbReference type="SAM" id="Coils"/>
    </source>
</evidence>
<sequence length="854" mass="98064">MIKEADDLLLKGLRHGFKWTNISAIPPINDFPYSAQNVMKNIYILLNPSEFTSEPTGSPEPTGTMSTLFFERKHNMCALLDENHEKAGGYTDCIRCLKSSHIHHAISHSPTIYELHIRDFWRTAVMNVSVQPSRICTKVSGFDLEFTETDVVRILRLEDDVGEEVCMTAEEVYGAFKTAGYEGPMPGEKKMEKGGTDGLNLDWARAMMLFCRGQKANLAKLIYNYMLENIHATKAGKWLMYPRFIQMILNDKLSNLPVVGDVLKIWEMHSRIFRDCKSVRSDCVGRTSYLWENMYPADRWVHIQRLMENERKRGGENIEVVEKRLKKRKPYAKDKDYDLDRDIDEIQAEIDQGREKRTKRKSDAPTEAAKKAKQDVPGTSAESVSELKGEIVSLKAEIVDLKSRYDDLEMKDAEKSTVIFEMGWMMRDQQCLIVRIFKELNSLKEKDGLDTAMSELELKSLTDAAKYPLMECEFGDKDKGKGKAAEELFDEDMGIDLDIFEGAEVAGGTSVNFSLIDEPEVDVNADSEEDLEDELEKYKVEEKGVSYQFDHIDLDKSEWFKKDDEVVPEVPIFQNIDEPNTSQLDRQVIAWKYNSLVDAYMIKRRGGDICYIKNRKHFATLQRWDLRRLADLPLLGKEDSGRACAFEVTIREAAKNNFVDFGYQKPKRMRQKKGRHWVSWKAVIRLKGEDRPEIRLFDPMEVFSFCDEDLKVLCENRIKHGAGDDTRTEANLFVKVANKARGIRAELRSVNERLRVTDDQQMDMDDLSKQLDQSIEKRFEKPVEVVDLDVRGEEHTEEVQAETIVLDVPDIVDTEAEFVESMLVFSEDEEAGSEDVTNPLAGIESRVGAYIENL</sequence>
<organism evidence="3 4">
    <name type="scientific">Tagetes erecta</name>
    <name type="common">African marigold</name>
    <dbReference type="NCBI Taxonomy" id="13708"/>
    <lineage>
        <taxon>Eukaryota</taxon>
        <taxon>Viridiplantae</taxon>
        <taxon>Streptophyta</taxon>
        <taxon>Embryophyta</taxon>
        <taxon>Tracheophyta</taxon>
        <taxon>Spermatophyta</taxon>
        <taxon>Magnoliopsida</taxon>
        <taxon>eudicotyledons</taxon>
        <taxon>Gunneridae</taxon>
        <taxon>Pentapetalae</taxon>
        <taxon>asterids</taxon>
        <taxon>campanulids</taxon>
        <taxon>Asterales</taxon>
        <taxon>Asteraceae</taxon>
        <taxon>Asteroideae</taxon>
        <taxon>Heliantheae alliance</taxon>
        <taxon>Tageteae</taxon>
        <taxon>Tagetes</taxon>
    </lineage>
</organism>
<feature type="compositionally biased region" description="Basic and acidic residues" evidence="2">
    <location>
        <begin position="351"/>
        <end position="374"/>
    </location>
</feature>
<dbReference type="AlphaFoldDB" id="A0AAD8K413"/>
<keyword evidence="4" id="KW-1185">Reference proteome</keyword>
<feature type="region of interest" description="Disordered" evidence="2">
    <location>
        <begin position="350"/>
        <end position="382"/>
    </location>
</feature>
<keyword evidence="1" id="KW-0175">Coiled coil</keyword>
<reference evidence="3" key="1">
    <citation type="journal article" date="2023" name="bioRxiv">
        <title>Improved chromosome-level genome assembly for marigold (Tagetes erecta).</title>
        <authorList>
            <person name="Jiang F."/>
            <person name="Yuan L."/>
            <person name="Wang S."/>
            <person name="Wang H."/>
            <person name="Xu D."/>
            <person name="Wang A."/>
            <person name="Fan W."/>
        </authorList>
    </citation>
    <scope>NUCLEOTIDE SEQUENCE</scope>
    <source>
        <strain evidence="3">WSJ</strain>
        <tissue evidence="3">Leaf</tissue>
    </source>
</reference>
<proteinExistence type="predicted"/>
<name>A0AAD8K413_TARER</name>
<comment type="caution">
    <text evidence="3">The sequence shown here is derived from an EMBL/GenBank/DDBJ whole genome shotgun (WGS) entry which is preliminary data.</text>
</comment>
<feature type="coiled-coil region" evidence="1">
    <location>
        <begin position="384"/>
        <end position="411"/>
    </location>
</feature>
<evidence type="ECO:0000313" key="4">
    <source>
        <dbReference type="Proteomes" id="UP001229421"/>
    </source>
</evidence>
<dbReference type="Proteomes" id="UP001229421">
    <property type="component" value="Unassembled WGS sequence"/>
</dbReference>
<protein>
    <submittedName>
        <fullName evidence="3">Uncharacterized protein</fullName>
    </submittedName>
</protein>
<evidence type="ECO:0000256" key="2">
    <source>
        <dbReference type="SAM" id="MobiDB-lite"/>
    </source>
</evidence>
<accession>A0AAD8K413</accession>
<evidence type="ECO:0000313" key="3">
    <source>
        <dbReference type="EMBL" id="KAK1414893.1"/>
    </source>
</evidence>